<dbReference type="InterPro" id="IPR008571">
    <property type="entry name" value="HerA-like"/>
</dbReference>
<comment type="caution">
    <text evidence="15">The sequence shown here is derived from an EMBL/GenBank/DDBJ whole genome shotgun (WGS) entry which is preliminary data.</text>
</comment>
<dbReference type="GO" id="GO:0003677">
    <property type="term" value="F:DNA binding"/>
    <property type="evidence" value="ECO:0007669"/>
    <property type="project" value="UniProtKB-KW"/>
</dbReference>
<feature type="domain" description="Helicase HerA barrel" evidence="14">
    <location>
        <begin position="16"/>
        <end position="62"/>
    </location>
</feature>
<dbReference type="EMBL" id="JADEZV010000002">
    <property type="protein sequence ID" value="MBE9391347.1"/>
    <property type="molecule type" value="Genomic_DNA"/>
</dbReference>
<evidence type="ECO:0000256" key="9">
    <source>
        <dbReference type="ARBA" id="ARBA00048954"/>
    </source>
</evidence>
<feature type="domain" description="Helicase HerA-like C-terminal" evidence="13">
    <location>
        <begin position="403"/>
        <end position="497"/>
    </location>
</feature>
<reference evidence="15" key="1">
    <citation type="journal article" date="2020" name="mSystems">
        <title>Genome- and Community-Level Interaction Insights into Carbon Utilization and Element Cycling Functions of Hydrothermarchaeota in Hydrothermal Sediment.</title>
        <authorList>
            <person name="Zhou Z."/>
            <person name="Liu Y."/>
            <person name="Xu W."/>
            <person name="Pan J."/>
            <person name="Luo Z.H."/>
            <person name="Li M."/>
        </authorList>
    </citation>
    <scope>NUCLEOTIDE SEQUENCE [LARGE SCALE GENOMIC DNA]</scope>
    <source>
        <strain evidence="15">SpSt-1261</strain>
    </source>
</reference>
<dbReference type="InterPro" id="IPR002789">
    <property type="entry name" value="HerA_central"/>
</dbReference>
<dbReference type="InterPro" id="IPR018538">
    <property type="entry name" value="HerA_barrel_dom"/>
</dbReference>
<dbReference type="InterPro" id="IPR027417">
    <property type="entry name" value="P-loop_NTPase"/>
</dbReference>
<dbReference type="Gene3D" id="3.40.50.300">
    <property type="entry name" value="P-loop containing nucleotide triphosphate hydrolases"/>
    <property type="match status" value="2"/>
</dbReference>
<evidence type="ECO:0000256" key="4">
    <source>
        <dbReference type="ARBA" id="ARBA00022806"/>
    </source>
</evidence>
<protein>
    <submittedName>
        <fullName evidence="15">ATP-binding protein</fullName>
    </submittedName>
</protein>
<keyword evidence="2" id="KW-0547">Nucleotide-binding</keyword>
<evidence type="ECO:0000256" key="8">
    <source>
        <dbReference type="ARBA" id="ARBA00034617"/>
    </source>
</evidence>
<keyword evidence="5 15" id="KW-0067">ATP-binding</keyword>
<dbReference type="InterPro" id="IPR033186">
    <property type="entry name" value="HerA_C"/>
</dbReference>
<dbReference type="RefSeq" id="WP_014557934.1">
    <property type="nucleotide sequence ID" value="NZ_DSFH01000050.1"/>
</dbReference>
<keyword evidence="4" id="KW-0347">Helicase</keyword>
<dbReference type="Pfam" id="PF09378">
    <property type="entry name" value="HAS-barrel"/>
    <property type="match status" value="1"/>
</dbReference>
<evidence type="ECO:0000259" key="12">
    <source>
        <dbReference type="Pfam" id="PF01935"/>
    </source>
</evidence>
<dbReference type="GO" id="GO:0043139">
    <property type="term" value="F:5'-3' DNA helicase activity"/>
    <property type="evidence" value="ECO:0007669"/>
    <property type="project" value="UniProtKB-EC"/>
</dbReference>
<dbReference type="PANTHER" id="PTHR42957:SF1">
    <property type="entry name" value="HELICASE MJ1565-RELATED"/>
    <property type="match status" value="1"/>
</dbReference>
<feature type="domain" description="Helicase HerA central" evidence="12">
    <location>
        <begin position="154"/>
        <end position="382"/>
    </location>
</feature>
<evidence type="ECO:0000256" key="1">
    <source>
        <dbReference type="ARBA" id="ARBA00007816"/>
    </source>
</evidence>
<evidence type="ECO:0000256" key="10">
    <source>
        <dbReference type="ARBA" id="ARBA00048988"/>
    </source>
</evidence>
<evidence type="ECO:0000256" key="7">
    <source>
        <dbReference type="ARBA" id="ARBA00023235"/>
    </source>
</evidence>
<comment type="catalytic activity">
    <reaction evidence="8">
        <text>Couples ATP hydrolysis with the unwinding of duplex DNA by translocating in the 3'-5' direction.</text>
        <dbReference type="EC" id="5.6.2.4"/>
    </reaction>
</comment>
<accession>A0A7C2VAS4</accession>
<dbReference type="GO" id="GO:0005524">
    <property type="term" value="F:ATP binding"/>
    <property type="evidence" value="ECO:0007669"/>
    <property type="project" value="UniProtKB-KW"/>
</dbReference>
<dbReference type="Pfam" id="PF01935">
    <property type="entry name" value="DUF87"/>
    <property type="match status" value="1"/>
</dbReference>
<dbReference type="SUPFAM" id="SSF52540">
    <property type="entry name" value="P-loop containing nucleoside triphosphate hydrolases"/>
    <property type="match status" value="1"/>
</dbReference>
<evidence type="ECO:0000256" key="2">
    <source>
        <dbReference type="ARBA" id="ARBA00022741"/>
    </source>
</evidence>
<comment type="similarity">
    <text evidence="1">Belongs to the HerA family.</text>
</comment>
<keyword evidence="7" id="KW-0413">Isomerase</keyword>
<evidence type="ECO:0000256" key="6">
    <source>
        <dbReference type="ARBA" id="ARBA00023125"/>
    </source>
</evidence>
<dbReference type="PANTHER" id="PTHR42957">
    <property type="entry name" value="HELICASE MJ1565-RELATED"/>
    <property type="match status" value="1"/>
</dbReference>
<keyword evidence="11" id="KW-0175">Coiled coil</keyword>
<reference evidence="16" key="2">
    <citation type="submission" date="2020-10" db="EMBL/GenBank/DDBJ databases">
        <title>Fervidococcus fontis strain 3639Fd - the first crenarchaeon capable of growth on lipids.</title>
        <authorList>
            <person name="Kochetkova T.V."/>
            <person name="Elcheninov A.G."/>
            <person name="Toschakov S.V."/>
            <person name="Kublanov I.V."/>
        </authorList>
    </citation>
    <scope>NUCLEOTIDE SEQUENCE</scope>
    <source>
        <strain evidence="16">3639Fd</strain>
    </source>
</reference>
<dbReference type="Pfam" id="PF05872">
    <property type="entry name" value="HerA_C"/>
    <property type="match status" value="1"/>
</dbReference>
<dbReference type="GO" id="GO:0016787">
    <property type="term" value="F:hydrolase activity"/>
    <property type="evidence" value="ECO:0007669"/>
    <property type="project" value="UniProtKB-KW"/>
</dbReference>
<feature type="coiled-coil region" evidence="11">
    <location>
        <begin position="284"/>
        <end position="311"/>
    </location>
</feature>
<name>A0A7C2VAS4_9CREN</name>
<organism evidence="15">
    <name type="scientific">Fervidicoccus fontis</name>
    <dbReference type="NCBI Taxonomy" id="683846"/>
    <lineage>
        <taxon>Archaea</taxon>
        <taxon>Thermoproteota</taxon>
        <taxon>Thermoprotei</taxon>
        <taxon>Fervidicoccales</taxon>
        <taxon>Fervidicoccaceae</taxon>
        <taxon>Fervidicoccus</taxon>
    </lineage>
</organism>
<evidence type="ECO:0000256" key="5">
    <source>
        <dbReference type="ARBA" id="ARBA00022840"/>
    </source>
</evidence>
<evidence type="ECO:0000259" key="14">
    <source>
        <dbReference type="Pfam" id="PF09378"/>
    </source>
</evidence>
<evidence type="ECO:0000259" key="13">
    <source>
        <dbReference type="Pfam" id="PF05872"/>
    </source>
</evidence>
<dbReference type="Proteomes" id="UP000652307">
    <property type="component" value="Unassembled WGS sequence"/>
</dbReference>
<sequence length="552" mass="62670">MSKEEIEIDIESQEILGYVIGESTPFRITFLSNSPPRVGEYVFIKHDEDYLLGMVDRSYAGNPYVPEDITNINVFKNYMEAISVREYSRGSVKIITKLKPLLERGISEAPKTPPKSSYPVYRASDKILTKIFSPNVDNCYDDYCYDPYRKIGYVRIGVLSNHPNVPVFVKVDPIVSRHLAILAVTGAGKSNSVSILTERITCGLNGTVLIFDIHGEYASSDICKDKQNIVPPKINPFSLSIFELFRLARIRDDAIKQQSILRRVYKYIKDNYKPSDPNTIEYKREFLNKILEVLKSELEKKLKKKNNTTADKGILGGFKDDEILNVINKLEDLESNYSAVLTPDAPEEVKIAIKPNELNIVDLSGVDENGSDVIVSYYTRRLLEERKKYVTTRREGYPSPILIIVEEAHILVPKDEETLTKDIIGKIAREGRKFGVGICLVSQRPKNIDENSLSQTNNRIILKIIEPNDLQYIQRATEQMSSELLELLPGLRTGEAVLLGEFTKIPALVKIDEHSGKKIGKDLEISSQWISSGKDKREEFERIKDELEMIKG</sequence>
<evidence type="ECO:0000313" key="16">
    <source>
        <dbReference type="EMBL" id="MBE9391347.1"/>
    </source>
</evidence>
<comment type="catalytic activity">
    <reaction evidence="9">
        <text>ATP + H2O = ADP + phosphate + H(+)</text>
        <dbReference type="Rhea" id="RHEA:13065"/>
        <dbReference type="ChEBI" id="CHEBI:15377"/>
        <dbReference type="ChEBI" id="CHEBI:15378"/>
        <dbReference type="ChEBI" id="CHEBI:30616"/>
        <dbReference type="ChEBI" id="CHEBI:43474"/>
        <dbReference type="ChEBI" id="CHEBI:456216"/>
        <dbReference type="EC" id="5.6.2.3"/>
    </reaction>
</comment>
<dbReference type="EMBL" id="DSFH01000050">
    <property type="protein sequence ID" value="HEW64124.1"/>
    <property type="molecule type" value="Genomic_DNA"/>
</dbReference>
<comment type="catalytic activity">
    <reaction evidence="10">
        <text>ATP + H2O = ADP + phosphate + H(+)</text>
        <dbReference type="Rhea" id="RHEA:13065"/>
        <dbReference type="ChEBI" id="CHEBI:15377"/>
        <dbReference type="ChEBI" id="CHEBI:15378"/>
        <dbReference type="ChEBI" id="CHEBI:30616"/>
        <dbReference type="ChEBI" id="CHEBI:43474"/>
        <dbReference type="ChEBI" id="CHEBI:456216"/>
        <dbReference type="EC" id="5.6.2.4"/>
    </reaction>
</comment>
<dbReference type="OMA" id="NKLCSRH"/>
<proteinExistence type="inferred from homology"/>
<dbReference type="GO" id="GO:0043138">
    <property type="term" value="F:3'-5' DNA helicase activity"/>
    <property type="evidence" value="ECO:0007669"/>
    <property type="project" value="UniProtKB-EC"/>
</dbReference>
<dbReference type="Proteomes" id="UP000886076">
    <property type="component" value="Unassembled WGS sequence"/>
</dbReference>
<dbReference type="AlphaFoldDB" id="A0A7C2VAS4"/>
<keyword evidence="6" id="KW-0238">DNA-binding</keyword>
<keyword evidence="3" id="KW-0378">Hydrolase</keyword>
<evidence type="ECO:0000256" key="11">
    <source>
        <dbReference type="SAM" id="Coils"/>
    </source>
</evidence>
<gene>
    <name evidence="15" type="ORF">ENO39_03610</name>
    <name evidence="16" type="ORF">IOK49_04575</name>
</gene>
<evidence type="ECO:0000313" key="15">
    <source>
        <dbReference type="EMBL" id="HEW64124.1"/>
    </source>
</evidence>
<evidence type="ECO:0000256" key="3">
    <source>
        <dbReference type="ARBA" id="ARBA00022801"/>
    </source>
</evidence>
<dbReference type="GeneID" id="12449881"/>